<dbReference type="Proteomes" id="UP000035579">
    <property type="component" value="Chromosome"/>
</dbReference>
<organism evidence="1 2">
    <name type="scientific">Archangium gephyra</name>
    <dbReference type="NCBI Taxonomy" id="48"/>
    <lineage>
        <taxon>Bacteria</taxon>
        <taxon>Pseudomonadati</taxon>
        <taxon>Myxococcota</taxon>
        <taxon>Myxococcia</taxon>
        <taxon>Myxococcales</taxon>
        <taxon>Cystobacterineae</taxon>
        <taxon>Archangiaceae</taxon>
        <taxon>Archangium</taxon>
    </lineage>
</organism>
<reference evidence="1 2" key="1">
    <citation type="submission" date="2015-05" db="EMBL/GenBank/DDBJ databases">
        <title>Genome assembly of Archangium gephyra DSM 2261.</title>
        <authorList>
            <person name="Sharma G."/>
            <person name="Subramanian S."/>
        </authorList>
    </citation>
    <scope>NUCLEOTIDE SEQUENCE [LARGE SCALE GENOMIC DNA]</scope>
    <source>
        <strain evidence="1 2">DSM 2261</strain>
    </source>
</reference>
<evidence type="ECO:0000313" key="1">
    <source>
        <dbReference type="EMBL" id="AKJ03162.1"/>
    </source>
</evidence>
<evidence type="ECO:0000313" key="2">
    <source>
        <dbReference type="Proteomes" id="UP000035579"/>
    </source>
</evidence>
<protein>
    <submittedName>
        <fullName evidence="1">Uncharacterized protein</fullName>
    </submittedName>
</protein>
<dbReference type="EMBL" id="CP011509">
    <property type="protein sequence ID" value="AKJ03162.1"/>
    <property type="molecule type" value="Genomic_DNA"/>
</dbReference>
<dbReference type="RefSeq" id="WP_147333222.1">
    <property type="nucleotide sequence ID" value="NZ_CP011509.1"/>
</dbReference>
<dbReference type="KEGG" id="age:AA314_04788"/>
<name>A0AAC8TEP9_9BACT</name>
<accession>A0AAC8TEP9</accession>
<sequence>MRLELHMGPKERIPEVMAELKESWRRTREYRRATYVPMGPLATGVGPGQLGLMEPPCPERGLWTSMQVGSVKAGARSEAVVAFNTSLFLIPLPRALPGLSVSGHLSTLLDGLGTGAARMGPASVGASYQLWRLPFLLREIDGVARPFARVHLPSSFVEGRGGRLGLEPGIIWRGNHYSNDDAFHLGVSFPLLSAETLDGHRPGFHVSTRMGLSLRDSALNATTVELGMLHDSRGLEQFTVGGAYRFAVPRVGMELALTVALGGRNKGTGSLAMRFTFDPMDGLMAWPYFP</sequence>
<proteinExistence type="predicted"/>
<gene>
    <name evidence="1" type="ORF">AA314_04788</name>
</gene>
<dbReference type="AlphaFoldDB" id="A0AAC8TEP9"/>